<reference evidence="3" key="1">
    <citation type="submission" date="2017-06" db="EMBL/GenBank/DDBJ databases">
        <title>Genome analysis of Fimbriiglobus ruber SP5, the first member of the order Planctomycetales with confirmed chitinolytic capability.</title>
        <authorList>
            <person name="Ravin N.V."/>
            <person name="Rakitin A.L."/>
            <person name="Ivanova A.A."/>
            <person name="Beletsky A.V."/>
            <person name="Kulichevskaya I.S."/>
            <person name="Mardanov A.V."/>
            <person name="Dedysh S.N."/>
        </authorList>
    </citation>
    <scope>NUCLEOTIDE SEQUENCE [LARGE SCALE GENOMIC DNA]</scope>
    <source>
        <strain evidence="3">SP5</strain>
    </source>
</reference>
<evidence type="ECO:0000313" key="3">
    <source>
        <dbReference type="Proteomes" id="UP000214646"/>
    </source>
</evidence>
<dbReference type="EMBL" id="NIDE01000014">
    <property type="protein sequence ID" value="OWK37515.1"/>
    <property type="molecule type" value="Genomic_DNA"/>
</dbReference>
<name>A0A225DM39_9BACT</name>
<sequence>MSPGGPRSTRSTGVARTRCSRPRAGVPNRRNSSPAGGRRCEALPIYEPTHASFIACDGSVLPICLPAHLQIFCGFSRSNLSRAIICRRMIRANFIYDMSVHIDRHVGVNFKYLHSPYKIT</sequence>
<protein>
    <submittedName>
        <fullName evidence="2">Uncharacterized protein</fullName>
    </submittedName>
</protein>
<evidence type="ECO:0000256" key="1">
    <source>
        <dbReference type="SAM" id="MobiDB-lite"/>
    </source>
</evidence>
<keyword evidence="3" id="KW-1185">Reference proteome</keyword>
<proteinExistence type="predicted"/>
<evidence type="ECO:0000313" key="2">
    <source>
        <dbReference type="EMBL" id="OWK37515.1"/>
    </source>
</evidence>
<feature type="region of interest" description="Disordered" evidence="1">
    <location>
        <begin position="1"/>
        <end position="37"/>
    </location>
</feature>
<accession>A0A225DM39</accession>
<gene>
    <name evidence="2" type="ORF">FRUB_06635</name>
</gene>
<comment type="caution">
    <text evidence="2">The sequence shown here is derived from an EMBL/GenBank/DDBJ whole genome shotgun (WGS) entry which is preliminary data.</text>
</comment>
<dbReference type="AlphaFoldDB" id="A0A225DM39"/>
<dbReference type="Proteomes" id="UP000214646">
    <property type="component" value="Unassembled WGS sequence"/>
</dbReference>
<organism evidence="2 3">
    <name type="scientific">Fimbriiglobus ruber</name>
    <dbReference type="NCBI Taxonomy" id="1908690"/>
    <lineage>
        <taxon>Bacteria</taxon>
        <taxon>Pseudomonadati</taxon>
        <taxon>Planctomycetota</taxon>
        <taxon>Planctomycetia</taxon>
        <taxon>Gemmatales</taxon>
        <taxon>Gemmataceae</taxon>
        <taxon>Fimbriiglobus</taxon>
    </lineage>
</organism>